<reference evidence="1 2" key="1">
    <citation type="submission" date="2024-04" db="EMBL/GenBank/DDBJ databases">
        <authorList>
            <person name="Fracassetti M."/>
        </authorList>
    </citation>
    <scope>NUCLEOTIDE SEQUENCE [LARGE SCALE GENOMIC DNA]</scope>
</reference>
<name>A0AAV2DPJ5_9ROSI</name>
<dbReference type="AlphaFoldDB" id="A0AAV2DPJ5"/>
<evidence type="ECO:0000313" key="1">
    <source>
        <dbReference type="EMBL" id="CAL1375241.1"/>
    </source>
</evidence>
<organism evidence="1 2">
    <name type="scientific">Linum trigynum</name>
    <dbReference type="NCBI Taxonomy" id="586398"/>
    <lineage>
        <taxon>Eukaryota</taxon>
        <taxon>Viridiplantae</taxon>
        <taxon>Streptophyta</taxon>
        <taxon>Embryophyta</taxon>
        <taxon>Tracheophyta</taxon>
        <taxon>Spermatophyta</taxon>
        <taxon>Magnoliopsida</taxon>
        <taxon>eudicotyledons</taxon>
        <taxon>Gunneridae</taxon>
        <taxon>Pentapetalae</taxon>
        <taxon>rosids</taxon>
        <taxon>fabids</taxon>
        <taxon>Malpighiales</taxon>
        <taxon>Linaceae</taxon>
        <taxon>Linum</taxon>
    </lineage>
</organism>
<keyword evidence="2" id="KW-1185">Reference proteome</keyword>
<gene>
    <name evidence="1" type="ORF">LTRI10_LOCUS17053</name>
</gene>
<accession>A0AAV2DPJ5</accession>
<protein>
    <submittedName>
        <fullName evidence="1">Uncharacterized protein</fullName>
    </submittedName>
</protein>
<sequence length="93" mass="10534">MIFRDEIVLCSKTVDGSRRRQLKLKFLRCRLGLQIRRTKQKIPISRTKPIIAPATVMLVTSRFFRLKCPPVGIREGATGNLVGGAKEAAERLR</sequence>
<dbReference type="Proteomes" id="UP001497516">
    <property type="component" value="Chromosome 3"/>
</dbReference>
<proteinExistence type="predicted"/>
<dbReference type="EMBL" id="OZ034816">
    <property type="protein sequence ID" value="CAL1375241.1"/>
    <property type="molecule type" value="Genomic_DNA"/>
</dbReference>
<evidence type="ECO:0000313" key="2">
    <source>
        <dbReference type="Proteomes" id="UP001497516"/>
    </source>
</evidence>